<feature type="region of interest" description="Disordered" evidence="1">
    <location>
        <begin position="891"/>
        <end position="914"/>
    </location>
</feature>
<gene>
    <name evidence="3" type="ORF">ACFO3M_11910</name>
</gene>
<proteinExistence type="predicted"/>
<accession>A0ABV9LIU7</accession>
<name>A0ABV9LIU7_9ACTN</name>
<keyword evidence="2" id="KW-0812">Transmembrane</keyword>
<evidence type="ECO:0000256" key="2">
    <source>
        <dbReference type="SAM" id="Phobius"/>
    </source>
</evidence>
<evidence type="ECO:0000313" key="4">
    <source>
        <dbReference type="Proteomes" id="UP001596025"/>
    </source>
</evidence>
<feature type="transmembrane region" description="Helical" evidence="2">
    <location>
        <begin position="548"/>
        <end position="568"/>
    </location>
</feature>
<dbReference type="RefSeq" id="WP_387988807.1">
    <property type="nucleotide sequence ID" value="NZ_JBHSGR010000011.1"/>
</dbReference>
<organism evidence="3 4">
    <name type="scientific">Geodermatophilus arenarius</name>
    <dbReference type="NCBI Taxonomy" id="1137990"/>
    <lineage>
        <taxon>Bacteria</taxon>
        <taxon>Bacillati</taxon>
        <taxon>Actinomycetota</taxon>
        <taxon>Actinomycetes</taxon>
        <taxon>Geodermatophilales</taxon>
        <taxon>Geodermatophilaceae</taxon>
        <taxon>Geodermatophilus</taxon>
    </lineage>
</organism>
<keyword evidence="2" id="KW-1133">Transmembrane helix</keyword>
<keyword evidence="4" id="KW-1185">Reference proteome</keyword>
<evidence type="ECO:0000313" key="3">
    <source>
        <dbReference type="EMBL" id="MFC4694091.1"/>
    </source>
</evidence>
<feature type="transmembrane region" description="Helical" evidence="2">
    <location>
        <begin position="574"/>
        <end position="597"/>
    </location>
</feature>
<reference evidence="4" key="1">
    <citation type="journal article" date="2019" name="Int. J. Syst. Evol. Microbiol.">
        <title>The Global Catalogue of Microorganisms (GCM) 10K type strain sequencing project: providing services to taxonomists for standard genome sequencing and annotation.</title>
        <authorList>
            <consortium name="The Broad Institute Genomics Platform"/>
            <consortium name="The Broad Institute Genome Sequencing Center for Infectious Disease"/>
            <person name="Wu L."/>
            <person name="Ma J."/>
        </authorList>
    </citation>
    <scope>NUCLEOTIDE SEQUENCE [LARGE SCALE GENOMIC DNA]</scope>
    <source>
        <strain evidence="4">CCUG 62763</strain>
    </source>
</reference>
<protein>
    <submittedName>
        <fullName evidence="3">Uncharacterized protein</fullName>
    </submittedName>
</protein>
<evidence type="ECO:0000256" key="1">
    <source>
        <dbReference type="SAM" id="MobiDB-lite"/>
    </source>
</evidence>
<dbReference type="Proteomes" id="UP001596025">
    <property type="component" value="Unassembled WGS sequence"/>
</dbReference>
<keyword evidence="2" id="KW-0472">Membrane</keyword>
<comment type="caution">
    <text evidence="3">The sequence shown here is derived from an EMBL/GenBank/DDBJ whole genome shotgun (WGS) entry which is preliminary data.</text>
</comment>
<dbReference type="EMBL" id="JBHSGR010000011">
    <property type="protein sequence ID" value="MFC4694091.1"/>
    <property type="molecule type" value="Genomic_DNA"/>
</dbReference>
<sequence length="914" mass="96612">MTAPGSGPTTVVLGRFGGGAAADVREVVRDWTAADLLGPSVWIDLDQPAGPPQLTVVDRDGARTSPAEQWLAVSGITGARVVLVQVFTDDAGTAPRPAVPATTAALALLERIGLGHAPLVNLLVPATGATPVPEDAVVGSRPNVLLQARDGQSPTAVSRPVPAGELAAHAASGLATVAGLWTAMAEAPFDGTQVWPGTQVTVARAYARTLDSQAVFTGLSEQVYRAEGPLPRARTPRGDRLPDVPDVQALPAAEAAATAVLELHRDLTRFAAPPPFTPAPRTGVGLLQAVRMFLSFLWAAIRNAPKAWVEGLVHRTAGALAGWANDRLFGDRSGYEVLVLGVRPANRPPQSADEDDISVLIDEATRLSAQVSPGSEVATVDAGAFWSEVTAVGVSLADGSAVHPGVRMPQFGQDRQVLDRPELIVPPPDEPAHRLPVGALPEVGAVEVHPDDPYLAAQAHRLLTGERDRPAAGANDPSRYAVLDGTLRSLGAWMARQRSFTWTLGSSLSWELEQARRTLSEAIGTAGDTGGDEPPARILETQRRTRRFVLGALAAVVAALLLVAGLVVGEVLSVLVGSLVGVGLLVAWFASSALVFMRRQKELFTWLHERDEQRARREWAQRHVAHVAREVQRLGVLYRQSRLWTRVLSRVVHDPFGATGTADEESAYPAGLSGTLPLSLAVGSAGFSADEHVQLVHEARRAQVHVGWLGAQLQARIQAALAARSQRYGRAEHSAVWSDTGYSDQGPLPELVRTLGTPEDRHAAAAAADARLVDWLTRLGAERGLEWSLAVVHPTVTVTAGMREETVSGPAFLSPVLGSAAHLDREGFSSTGAVMLANQVESTVLAAVGVPVPPGAATQLRVVPAAGRRSMDRFVARLDLTRQLTLDQVAHFTPSTPEAPEPPAPVSRGIGTRS</sequence>